<protein>
    <submittedName>
        <fullName evidence="2">Uncharacterized protein</fullName>
    </submittedName>
</protein>
<dbReference type="Proteomes" id="UP000182719">
    <property type="component" value="Unassembled WGS sequence"/>
</dbReference>
<sequence>MTGLLLMGLASLHLVTADVSGAAVPTCQATAEGPTFGLGTGLMYFHFTTTCDAVVNAITVNASVDGPRQDRSGSKTCVDSSTCTYVLSVPYARGTWLWTNASAIVSQPSSKSVPLSATNAVTYSQ</sequence>
<feature type="signal peptide" evidence="1">
    <location>
        <begin position="1"/>
        <end position="22"/>
    </location>
</feature>
<gene>
    <name evidence="2" type="ORF">SAMN05444354_10298</name>
</gene>
<name>A0A1H7J3Q0_STIAU</name>
<dbReference type="RefSeq" id="WP_075005271.1">
    <property type="nucleotide sequence ID" value="NZ_FOAP01000002.1"/>
</dbReference>
<dbReference type="OrthoDB" id="9895213at2"/>
<accession>A0A1H7J3Q0</accession>
<evidence type="ECO:0000256" key="1">
    <source>
        <dbReference type="SAM" id="SignalP"/>
    </source>
</evidence>
<keyword evidence="1" id="KW-0732">Signal</keyword>
<evidence type="ECO:0000313" key="3">
    <source>
        <dbReference type="Proteomes" id="UP000182719"/>
    </source>
</evidence>
<evidence type="ECO:0000313" key="2">
    <source>
        <dbReference type="EMBL" id="SEK69216.1"/>
    </source>
</evidence>
<organism evidence="2 3">
    <name type="scientific">Stigmatella aurantiaca</name>
    <dbReference type="NCBI Taxonomy" id="41"/>
    <lineage>
        <taxon>Bacteria</taxon>
        <taxon>Pseudomonadati</taxon>
        <taxon>Myxococcota</taxon>
        <taxon>Myxococcia</taxon>
        <taxon>Myxococcales</taxon>
        <taxon>Cystobacterineae</taxon>
        <taxon>Archangiaceae</taxon>
        <taxon>Stigmatella</taxon>
    </lineage>
</organism>
<feature type="chain" id="PRO_5010350754" evidence="1">
    <location>
        <begin position="23"/>
        <end position="125"/>
    </location>
</feature>
<dbReference type="AlphaFoldDB" id="A0A1H7J3Q0"/>
<proteinExistence type="predicted"/>
<reference evidence="3" key="1">
    <citation type="submission" date="2016-10" db="EMBL/GenBank/DDBJ databases">
        <authorList>
            <person name="Varghese N."/>
            <person name="Submissions S."/>
        </authorList>
    </citation>
    <scope>NUCLEOTIDE SEQUENCE [LARGE SCALE GENOMIC DNA]</scope>
    <source>
        <strain evidence="3">DSM 17044</strain>
    </source>
</reference>
<dbReference type="EMBL" id="FOAP01000002">
    <property type="protein sequence ID" value="SEK69216.1"/>
    <property type="molecule type" value="Genomic_DNA"/>
</dbReference>
<keyword evidence="3" id="KW-1185">Reference proteome</keyword>